<accession>A0A2P2LY30</accession>
<reference evidence="1" key="1">
    <citation type="submission" date="2018-02" db="EMBL/GenBank/DDBJ databases">
        <title>Rhizophora mucronata_Transcriptome.</title>
        <authorList>
            <person name="Meera S.P."/>
            <person name="Sreeshan A."/>
            <person name="Augustine A."/>
        </authorList>
    </citation>
    <scope>NUCLEOTIDE SEQUENCE</scope>
    <source>
        <tissue evidence="1">Leaf</tissue>
    </source>
</reference>
<sequence length="38" mass="4356">MISENMIASKDSPWPNRRDIAIVRCTPVVVAACRKIKW</sequence>
<dbReference type="EMBL" id="GGEC01042398">
    <property type="protein sequence ID" value="MBX22882.1"/>
    <property type="molecule type" value="Transcribed_RNA"/>
</dbReference>
<organism evidence="1">
    <name type="scientific">Rhizophora mucronata</name>
    <name type="common">Asiatic mangrove</name>
    <dbReference type="NCBI Taxonomy" id="61149"/>
    <lineage>
        <taxon>Eukaryota</taxon>
        <taxon>Viridiplantae</taxon>
        <taxon>Streptophyta</taxon>
        <taxon>Embryophyta</taxon>
        <taxon>Tracheophyta</taxon>
        <taxon>Spermatophyta</taxon>
        <taxon>Magnoliopsida</taxon>
        <taxon>eudicotyledons</taxon>
        <taxon>Gunneridae</taxon>
        <taxon>Pentapetalae</taxon>
        <taxon>rosids</taxon>
        <taxon>fabids</taxon>
        <taxon>Malpighiales</taxon>
        <taxon>Rhizophoraceae</taxon>
        <taxon>Rhizophora</taxon>
    </lineage>
</organism>
<protein>
    <submittedName>
        <fullName evidence="1">Uncharacterized protein</fullName>
    </submittedName>
</protein>
<evidence type="ECO:0000313" key="1">
    <source>
        <dbReference type="EMBL" id="MBX22882.1"/>
    </source>
</evidence>
<dbReference type="AlphaFoldDB" id="A0A2P2LY30"/>
<proteinExistence type="predicted"/>
<name>A0A2P2LY30_RHIMU</name>